<dbReference type="KEGG" id="luo:HHL09_25270"/>
<sequence length="306" mass="34248">MWQKFLISGFTAWAGCLLANEPEVASQTQFLENGKVKIGVDMSSGGAVFWFSELPDGPNLLNHADRGRFIQQSYYGAPDGSKWGDKDWRWNPVQGGHYQGKPAKVLEEKRSDAELYVKSMPVNWAGGEILEDCQMEEWITLQEDVATIRFRFAYNGSTEHPPVHQELPAVFMDFALPKLVLYTGDKPWAGEKLSESVPGWPNEQRRCDEEWAAFIGPDGRGLGVHFPGTKEITCYRFQGPPGPGGMGCSYFAPIRTMSIKPGFRHDYSIQLKIGTPEQIRKAFAPAPLPELKPIPVSASQEPREKK</sequence>
<dbReference type="EMBL" id="CP051774">
    <property type="protein sequence ID" value="QJE98949.1"/>
    <property type="molecule type" value="Genomic_DNA"/>
</dbReference>
<organism evidence="2 3">
    <name type="scientific">Luteolibacter luteus</name>
    <dbReference type="NCBI Taxonomy" id="2728835"/>
    <lineage>
        <taxon>Bacteria</taxon>
        <taxon>Pseudomonadati</taxon>
        <taxon>Verrucomicrobiota</taxon>
        <taxon>Verrucomicrobiia</taxon>
        <taxon>Verrucomicrobiales</taxon>
        <taxon>Verrucomicrobiaceae</taxon>
        <taxon>Luteolibacter</taxon>
    </lineage>
</organism>
<keyword evidence="3" id="KW-1185">Reference proteome</keyword>
<feature type="region of interest" description="Disordered" evidence="1">
    <location>
        <begin position="284"/>
        <end position="306"/>
    </location>
</feature>
<gene>
    <name evidence="2" type="ORF">HHL09_25270</name>
</gene>
<evidence type="ECO:0000256" key="1">
    <source>
        <dbReference type="SAM" id="MobiDB-lite"/>
    </source>
</evidence>
<evidence type="ECO:0000313" key="3">
    <source>
        <dbReference type="Proteomes" id="UP000501812"/>
    </source>
</evidence>
<protein>
    <submittedName>
        <fullName evidence="2">Uncharacterized protein</fullName>
    </submittedName>
</protein>
<accession>A0A858RRI9</accession>
<dbReference type="PROSITE" id="PS51257">
    <property type="entry name" value="PROKAR_LIPOPROTEIN"/>
    <property type="match status" value="1"/>
</dbReference>
<name>A0A858RRI9_9BACT</name>
<proteinExistence type="predicted"/>
<evidence type="ECO:0000313" key="2">
    <source>
        <dbReference type="EMBL" id="QJE98949.1"/>
    </source>
</evidence>
<reference evidence="2 3" key="1">
    <citation type="submission" date="2020-04" db="EMBL/GenBank/DDBJ databases">
        <title>Luteolibacter sp. G-1-1-1 isolated from soil.</title>
        <authorList>
            <person name="Dahal R.H."/>
        </authorList>
    </citation>
    <scope>NUCLEOTIDE SEQUENCE [LARGE SCALE GENOMIC DNA]</scope>
    <source>
        <strain evidence="2 3">G-1-1-1</strain>
    </source>
</reference>
<dbReference type="RefSeq" id="WP_169457435.1">
    <property type="nucleotide sequence ID" value="NZ_CP051774.1"/>
</dbReference>
<dbReference type="Proteomes" id="UP000501812">
    <property type="component" value="Chromosome"/>
</dbReference>
<dbReference type="AlphaFoldDB" id="A0A858RRI9"/>